<name>A0A2M7B8H4_9BACT</name>
<accession>A0A2M7B8H4</accession>
<dbReference type="AlphaFoldDB" id="A0A2M7B8H4"/>
<dbReference type="Proteomes" id="UP000230131">
    <property type="component" value="Unassembled WGS sequence"/>
</dbReference>
<comment type="subcellular location">
    <subcellularLocation>
        <location evidence="9">Cytoplasm</location>
    </subcellularLocation>
</comment>
<protein>
    <recommendedName>
        <fullName evidence="14">UDP-N-acetylmuramoyl-L-alanyl-D-glutamate--2, 6-diaminopimelate ligase</fullName>
    </recommendedName>
</protein>
<evidence type="ECO:0000256" key="4">
    <source>
        <dbReference type="ARBA" id="ARBA00022741"/>
    </source>
</evidence>
<evidence type="ECO:0000256" key="3">
    <source>
        <dbReference type="ARBA" id="ARBA00022598"/>
    </source>
</evidence>
<dbReference type="InterPro" id="IPR004101">
    <property type="entry name" value="Mur_ligase_C"/>
</dbReference>
<keyword evidence="8 9" id="KW-0961">Cell wall biogenesis/degradation</keyword>
<dbReference type="GO" id="GO:0051301">
    <property type="term" value="P:cell division"/>
    <property type="evidence" value="ECO:0007669"/>
    <property type="project" value="UniProtKB-KW"/>
</dbReference>
<keyword evidence="4" id="KW-0547">Nucleotide-binding</keyword>
<comment type="similarity">
    <text evidence="1">Belongs to the MurCDEF family. MurE subfamily.</text>
</comment>
<dbReference type="InterPro" id="IPR036565">
    <property type="entry name" value="Mur-like_cat_sf"/>
</dbReference>
<dbReference type="Gene3D" id="3.40.1190.10">
    <property type="entry name" value="Mur-like, catalytic domain"/>
    <property type="match status" value="1"/>
</dbReference>
<dbReference type="GO" id="GO:0005524">
    <property type="term" value="F:ATP binding"/>
    <property type="evidence" value="ECO:0007669"/>
    <property type="project" value="UniProtKB-KW"/>
</dbReference>
<dbReference type="UniPathway" id="UPA00219"/>
<dbReference type="GO" id="GO:0008360">
    <property type="term" value="P:regulation of cell shape"/>
    <property type="evidence" value="ECO:0007669"/>
    <property type="project" value="UniProtKB-KW"/>
</dbReference>
<dbReference type="SUPFAM" id="SSF53623">
    <property type="entry name" value="MurD-like peptide ligases, catalytic domain"/>
    <property type="match status" value="1"/>
</dbReference>
<keyword evidence="7 9" id="KW-0573">Peptidoglycan synthesis</keyword>
<dbReference type="Gene3D" id="3.90.190.20">
    <property type="entry name" value="Mur ligase, C-terminal domain"/>
    <property type="match status" value="1"/>
</dbReference>
<dbReference type="SUPFAM" id="SSF53244">
    <property type="entry name" value="MurD-like peptide ligases, peptide-binding domain"/>
    <property type="match status" value="1"/>
</dbReference>
<evidence type="ECO:0000256" key="2">
    <source>
        <dbReference type="ARBA" id="ARBA00022490"/>
    </source>
</evidence>
<evidence type="ECO:0000313" key="12">
    <source>
        <dbReference type="EMBL" id="PIU99380.1"/>
    </source>
</evidence>
<sequence length="424" mass="47894">MLRNIYHFCLAFLGALIYGFPSRRIFVVGITGTKGKTTVIELISSILEAAGRKTALISSIRIKIADRSEKNLTDTTMPGRFFMQRFLRKALNLGCEIALVEVTSQGIIQHRHRFINWSAAIFTNLAPEHIEAHGGFEKYRQAKLSFFKYISNQQQAISNQNKKLFFINKDDPNSSYFIEVGKDGNIILYSKKDPLTFNLQLSTNLIGDFNLENLAAAIAFVKALRIDDEVIKKAINNFKGVPGRMEIVQERPFKVIIDYAHTPDSLEKVYQAVSSKFKVQSSKFICVLGSAGGGRDKWKRPKMGEIAAKYCDEIILTNEDPYSENPFQIIEEIEKGFSQIPNSPEGKPSASYGAGKFQISKNYWKIIDRREAIKKAISLAKEGDIVILTGKGCEPFIHLEKGKKMPWDEKGIVEEILSNREYTN</sequence>
<feature type="domain" description="Mur ligase central" evidence="11">
    <location>
        <begin position="30"/>
        <end position="220"/>
    </location>
</feature>
<dbReference type="InterPro" id="IPR005761">
    <property type="entry name" value="UDP-N-AcMur-Glu-dNH2Pim_ligase"/>
</dbReference>
<dbReference type="Pfam" id="PF02875">
    <property type="entry name" value="Mur_ligase_C"/>
    <property type="match status" value="1"/>
</dbReference>
<dbReference type="Pfam" id="PF08245">
    <property type="entry name" value="Mur_ligase_M"/>
    <property type="match status" value="1"/>
</dbReference>
<dbReference type="InterPro" id="IPR018109">
    <property type="entry name" value="Folylpolyglutamate_synth_CS"/>
</dbReference>
<dbReference type="PANTHER" id="PTHR23135:SF4">
    <property type="entry name" value="UDP-N-ACETYLMURAMOYL-L-ALANYL-D-GLUTAMATE--2,6-DIAMINOPIMELATE LIGASE MURE HOMOLOG, CHLOROPLASTIC"/>
    <property type="match status" value="1"/>
</dbReference>
<dbReference type="CDD" id="cd01983">
    <property type="entry name" value="SIMIBI"/>
    <property type="match status" value="1"/>
</dbReference>
<organism evidence="12 13">
    <name type="scientific">Candidatus Wolfebacteria bacterium CG03_land_8_20_14_0_80_36_15</name>
    <dbReference type="NCBI Taxonomy" id="1975067"/>
    <lineage>
        <taxon>Bacteria</taxon>
        <taxon>Candidatus Wolfeibacteriota</taxon>
    </lineage>
</organism>
<dbReference type="PANTHER" id="PTHR23135">
    <property type="entry name" value="MUR LIGASE FAMILY MEMBER"/>
    <property type="match status" value="1"/>
</dbReference>
<keyword evidence="5" id="KW-0067">ATP-binding</keyword>
<dbReference type="InterPro" id="IPR036615">
    <property type="entry name" value="Mur_ligase_C_dom_sf"/>
</dbReference>
<gene>
    <name evidence="12" type="ORF">COS59_00085</name>
</gene>
<comment type="pathway">
    <text evidence="9">Cell wall biogenesis; peptidoglycan biosynthesis.</text>
</comment>
<evidence type="ECO:0008006" key="14">
    <source>
        <dbReference type="Google" id="ProtNLM"/>
    </source>
</evidence>
<evidence type="ECO:0000259" key="11">
    <source>
        <dbReference type="Pfam" id="PF08245"/>
    </source>
</evidence>
<evidence type="ECO:0000313" key="13">
    <source>
        <dbReference type="Proteomes" id="UP000230131"/>
    </source>
</evidence>
<dbReference type="GO" id="GO:0009252">
    <property type="term" value="P:peptidoglycan biosynthetic process"/>
    <property type="evidence" value="ECO:0007669"/>
    <property type="project" value="UniProtKB-UniPathway"/>
</dbReference>
<keyword evidence="9" id="KW-0131">Cell cycle</keyword>
<dbReference type="InterPro" id="IPR013221">
    <property type="entry name" value="Mur_ligase_cen"/>
</dbReference>
<evidence type="ECO:0000256" key="6">
    <source>
        <dbReference type="ARBA" id="ARBA00022960"/>
    </source>
</evidence>
<proteinExistence type="inferred from homology"/>
<evidence type="ECO:0000256" key="7">
    <source>
        <dbReference type="ARBA" id="ARBA00022984"/>
    </source>
</evidence>
<keyword evidence="9" id="KW-0132">Cell division</keyword>
<reference evidence="13" key="1">
    <citation type="submission" date="2017-09" db="EMBL/GenBank/DDBJ databases">
        <title>Depth-based differentiation of microbial function through sediment-hosted aquifers and enrichment of novel symbionts in the deep terrestrial subsurface.</title>
        <authorList>
            <person name="Probst A.J."/>
            <person name="Ladd B."/>
            <person name="Jarett J.K."/>
            <person name="Geller-Mcgrath D.E."/>
            <person name="Sieber C.M.K."/>
            <person name="Emerson J.B."/>
            <person name="Anantharaman K."/>
            <person name="Thomas B.C."/>
            <person name="Malmstrom R."/>
            <person name="Stieglmeier M."/>
            <person name="Klingl A."/>
            <person name="Woyke T."/>
            <person name="Ryan C.M."/>
            <person name="Banfield J.F."/>
        </authorList>
    </citation>
    <scope>NUCLEOTIDE SEQUENCE [LARGE SCALE GENOMIC DNA]</scope>
</reference>
<dbReference type="GO" id="GO:0071555">
    <property type="term" value="P:cell wall organization"/>
    <property type="evidence" value="ECO:0007669"/>
    <property type="project" value="UniProtKB-KW"/>
</dbReference>
<feature type="domain" description="Mur ligase C-terminal" evidence="10">
    <location>
        <begin position="243"/>
        <end position="392"/>
    </location>
</feature>
<keyword evidence="2" id="KW-0963">Cytoplasm</keyword>
<dbReference type="NCBIfam" id="TIGR01085">
    <property type="entry name" value="murE"/>
    <property type="match status" value="1"/>
</dbReference>
<evidence type="ECO:0000256" key="8">
    <source>
        <dbReference type="ARBA" id="ARBA00023316"/>
    </source>
</evidence>
<evidence type="ECO:0000256" key="9">
    <source>
        <dbReference type="RuleBase" id="RU004135"/>
    </source>
</evidence>
<keyword evidence="6 9" id="KW-0133">Cell shape</keyword>
<keyword evidence="3" id="KW-0436">Ligase</keyword>
<dbReference type="GO" id="GO:0005737">
    <property type="term" value="C:cytoplasm"/>
    <property type="evidence" value="ECO:0007669"/>
    <property type="project" value="UniProtKB-SubCell"/>
</dbReference>
<evidence type="ECO:0000256" key="1">
    <source>
        <dbReference type="ARBA" id="ARBA00005898"/>
    </source>
</evidence>
<dbReference type="EMBL" id="PEVH01000002">
    <property type="protein sequence ID" value="PIU99380.1"/>
    <property type="molecule type" value="Genomic_DNA"/>
</dbReference>
<evidence type="ECO:0000256" key="5">
    <source>
        <dbReference type="ARBA" id="ARBA00022840"/>
    </source>
</evidence>
<comment type="caution">
    <text evidence="12">The sequence shown here is derived from an EMBL/GenBank/DDBJ whole genome shotgun (WGS) entry which is preliminary data.</text>
</comment>
<dbReference type="GO" id="GO:0004326">
    <property type="term" value="F:tetrahydrofolylpolyglutamate synthase activity"/>
    <property type="evidence" value="ECO:0007669"/>
    <property type="project" value="InterPro"/>
</dbReference>
<dbReference type="PROSITE" id="PS01011">
    <property type="entry name" value="FOLYLPOLYGLU_SYNT_1"/>
    <property type="match status" value="1"/>
</dbReference>
<evidence type="ECO:0000259" key="10">
    <source>
        <dbReference type="Pfam" id="PF02875"/>
    </source>
</evidence>